<evidence type="ECO:0000313" key="2">
    <source>
        <dbReference type="Proteomes" id="UP001152795"/>
    </source>
</evidence>
<proteinExistence type="predicted"/>
<dbReference type="AlphaFoldDB" id="A0A7D9J3V5"/>
<evidence type="ECO:0000313" key="1">
    <source>
        <dbReference type="EMBL" id="CAB4021347.1"/>
    </source>
</evidence>
<sequence>MPPKSRKALKIEEFEPDEDILETTCKWKLWRRRLEIQMKYLDIVKPVDMKAALLVHGGDKILPIDENGAEPEGDLDEYKKLIAKIEHVYVAKNTRLHARFRFNKAVRHSNQSTAQYELEIRRLAKECDFHVTKAFKRKRLPSDESLQAKALENNWTLEDFLKYATTRQDVEAQRNEMKMEIKKESLEVRRVADKRFSRGKSQKLCSFRNRENPRKSVSDVKDNKTCTKCGRDRSHSTCPAAKKGQKRMFQLSKDWPFPCTVFLKKTRQQIEASKS</sequence>
<dbReference type="OrthoDB" id="8039770at2759"/>
<dbReference type="Proteomes" id="UP001152795">
    <property type="component" value="Unassembled WGS sequence"/>
</dbReference>
<name>A0A7D9J3V5_PARCT</name>
<comment type="caution">
    <text evidence="1">The sequence shown here is derived from an EMBL/GenBank/DDBJ whole genome shotgun (WGS) entry which is preliminary data.</text>
</comment>
<reference evidence="1" key="1">
    <citation type="submission" date="2020-04" db="EMBL/GenBank/DDBJ databases">
        <authorList>
            <person name="Alioto T."/>
            <person name="Alioto T."/>
            <person name="Gomez Garrido J."/>
        </authorList>
    </citation>
    <scope>NUCLEOTIDE SEQUENCE</scope>
    <source>
        <strain evidence="1">A484AB</strain>
    </source>
</reference>
<keyword evidence="2" id="KW-1185">Reference proteome</keyword>
<gene>
    <name evidence="1" type="ORF">PACLA_8A046510</name>
</gene>
<protein>
    <submittedName>
        <fullName evidence="1">Uncharacterized protein</fullName>
    </submittedName>
</protein>
<accession>A0A7D9J3V5</accession>
<organism evidence="1 2">
    <name type="scientific">Paramuricea clavata</name>
    <name type="common">Red gorgonian</name>
    <name type="synonym">Violescent sea-whip</name>
    <dbReference type="NCBI Taxonomy" id="317549"/>
    <lineage>
        <taxon>Eukaryota</taxon>
        <taxon>Metazoa</taxon>
        <taxon>Cnidaria</taxon>
        <taxon>Anthozoa</taxon>
        <taxon>Octocorallia</taxon>
        <taxon>Malacalcyonacea</taxon>
        <taxon>Plexauridae</taxon>
        <taxon>Paramuricea</taxon>
    </lineage>
</organism>
<dbReference type="EMBL" id="CACRXK020011389">
    <property type="protein sequence ID" value="CAB4021347.1"/>
    <property type="molecule type" value="Genomic_DNA"/>
</dbReference>